<evidence type="ECO:0000256" key="4">
    <source>
        <dbReference type="ARBA" id="ARBA00022741"/>
    </source>
</evidence>
<evidence type="ECO:0000256" key="2">
    <source>
        <dbReference type="ARBA" id="ARBA00022448"/>
    </source>
</evidence>
<comment type="subcellular location">
    <subcellularLocation>
        <location evidence="1">Cell membrane</location>
        <topology evidence="1">Peripheral membrane protein</topology>
    </subcellularLocation>
</comment>
<evidence type="ECO:0000313" key="8">
    <source>
        <dbReference type="EMBL" id="MCF2532820.1"/>
    </source>
</evidence>
<dbReference type="RefSeq" id="WP_235057595.1">
    <property type="nucleotide sequence ID" value="NZ_JAKFHA010000039.1"/>
</dbReference>
<dbReference type="InterPro" id="IPR050166">
    <property type="entry name" value="ABC_transporter_ATP-bind"/>
</dbReference>
<gene>
    <name evidence="8" type="ORF">LZ495_37185</name>
</gene>
<name>A0AA41Q8F7_9ACTN</name>
<dbReference type="AlphaFoldDB" id="A0AA41Q8F7"/>
<organism evidence="8 9">
    <name type="scientific">Yinghuangia soli</name>
    <dbReference type="NCBI Taxonomy" id="2908204"/>
    <lineage>
        <taxon>Bacteria</taxon>
        <taxon>Bacillati</taxon>
        <taxon>Actinomycetota</taxon>
        <taxon>Actinomycetes</taxon>
        <taxon>Kitasatosporales</taxon>
        <taxon>Streptomycetaceae</taxon>
        <taxon>Yinghuangia</taxon>
    </lineage>
</organism>
<accession>A0AA41Q8F7</accession>
<dbReference type="PANTHER" id="PTHR42788">
    <property type="entry name" value="TAURINE IMPORT ATP-BINDING PROTEIN-RELATED"/>
    <property type="match status" value="1"/>
</dbReference>
<evidence type="ECO:0000259" key="7">
    <source>
        <dbReference type="PROSITE" id="PS50893"/>
    </source>
</evidence>
<proteinExistence type="predicted"/>
<dbReference type="InterPro" id="IPR003593">
    <property type="entry name" value="AAA+_ATPase"/>
</dbReference>
<evidence type="ECO:0000256" key="3">
    <source>
        <dbReference type="ARBA" id="ARBA00022475"/>
    </source>
</evidence>
<keyword evidence="6" id="KW-0472">Membrane</keyword>
<dbReference type="Pfam" id="PF00005">
    <property type="entry name" value="ABC_tran"/>
    <property type="match status" value="1"/>
</dbReference>
<feature type="domain" description="ABC transporter" evidence="7">
    <location>
        <begin position="4"/>
        <end position="241"/>
    </location>
</feature>
<dbReference type="InterPro" id="IPR027417">
    <property type="entry name" value="P-loop_NTPase"/>
</dbReference>
<keyword evidence="5 8" id="KW-0067">ATP-binding</keyword>
<comment type="caution">
    <text evidence="8">The sequence shown here is derived from an EMBL/GenBank/DDBJ whole genome shotgun (WGS) entry which is preliminary data.</text>
</comment>
<dbReference type="SUPFAM" id="SSF52540">
    <property type="entry name" value="P-loop containing nucleoside triphosphate hydrolases"/>
    <property type="match status" value="1"/>
</dbReference>
<dbReference type="EMBL" id="JAKFHA010000039">
    <property type="protein sequence ID" value="MCF2532820.1"/>
    <property type="molecule type" value="Genomic_DNA"/>
</dbReference>
<reference evidence="8" key="1">
    <citation type="submission" date="2022-01" db="EMBL/GenBank/DDBJ databases">
        <title>Genome-Based Taxonomic Classification of the Phylum Actinobacteria.</title>
        <authorList>
            <person name="Gao Y."/>
        </authorList>
    </citation>
    <scope>NUCLEOTIDE SEQUENCE</scope>
    <source>
        <strain evidence="8">KLBMP 8922</strain>
    </source>
</reference>
<evidence type="ECO:0000256" key="1">
    <source>
        <dbReference type="ARBA" id="ARBA00004202"/>
    </source>
</evidence>
<keyword evidence="4" id="KW-0547">Nucleotide-binding</keyword>
<dbReference type="PANTHER" id="PTHR42788:SF7">
    <property type="entry name" value="NITRATE ABC TRANSPORTER ATP-BINDING PROTEIN"/>
    <property type="match status" value="1"/>
</dbReference>
<dbReference type="PROSITE" id="PS50893">
    <property type="entry name" value="ABC_TRANSPORTER_2"/>
    <property type="match status" value="1"/>
</dbReference>
<keyword evidence="3" id="KW-1003">Cell membrane</keyword>
<dbReference type="GO" id="GO:0005886">
    <property type="term" value="C:plasma membrane"/>
    <property type="evidence" value="ECO:0007669"/>
    <property type="project" value="UniProtKB-SubCell"/>
</dbReference>
<dbReference type="SMART" id="SM00382">
    <property type="entry name" value="AAA"/>
    <property type="match status" value="1"/>
</dbReference>
<protein>
    <submittedName>
        <fullName evidence="8">ABC transporter ATP-binding protein</fullName>
    </submittedName>
</protein>
<dbReference type="GO" id="GO:0016887">
    <property type="term" value="F:ATP hydrolysis activity"/>
    <property type="evidence" value="ECO:0007669"/>
    <property type="project" value="InterPro"/>
</dbReference>
<evidence type="ECO:0000313" key="9">
    <source>
        <dbReference type="Proteomes" id="UP001165378"/>
    </source>
</evidence>
<dbReference type="Proteomes" id="UP001165378">
    <property type="component" value="Unassembled WGS sequence"/>
</dbReference>
<keyword evidence="9" id="KW-1185">Reference proteome</keyword>
<dbReference type="GO" id="GO:0005524">
    <property type="term" value="F:ATP binding"/>
    <property type="evidence" value="ECO:0007669"/>
    <property type="project" value="UniProtKB-KW"/>
</dbReference>
<sequence>MSDLVIKNLHKSFGGRRGVPPQHVLRDIELTVKQGEFVSLIGHSGCGKSTLLSIVAGLQRADAGSVMLGGAEITAPGPDRAMVFQNYSLLPRLSLLANVREAARASRPDRSKALLDEAVERYLTAVGLWEQRNKLPSQVSGGMQQRTAVARAFAVGPKVLLLDEPFGALDALTRARLQEQLLELWSTESTTETVLMVTHGIDEAILLADRIVVMGNPPGPSVVEVIDVDLPRPRDRVTVIDQPAYRGVQERLLALLHADSAAAA</sequence>
<evidence type="ECO:0000256" key="6">
    <source>
        <dbReference type="ARBA" id="ARBA00023136"/>
    </source>
</evidence>
<dbReference type="Gene3D" id="3.40.50.300">
    <property type="entry name" value="P-loop containing nucleotide triphosphate hydrolases"/>
    <property type="match status" value="1"/>
</dbReference>
<evidence type="ECO:0000256" key="5">
    <source>
        <dbReference type="ARBA" id="ARBA00022840"/>
    </source>
</evidence>
<dbReference type="InterPro" id="IPR003439">
    <property type="entry name" value="ABC_transporter-like_ATP-bd"/>
</dbReference>
<keyword evidence="2" id="KW-0813">Transport</keyword>
<dbReference type="CDD" id="cd03293">
    <property type="entry name" value="ABC_NrtD_SsuB_transporters"/>
    <property type="match status" value="1"/>
</dbReference>